<name>E6QGN6_9ZZZZ</name>
<reference evidence="1" key="1">
    <citation type="submission" date="2009-10" db="EMBL/GenBank/DDBJ databases">
        <title>Diversity of trophic interactions inside an arsenic-rich microbial ecosystem.</title>
        <authorList>
            <person name="Bertin P.N."/>
            <person name="Heinrich-Salmeron A."/>
            <person name="Pelletier E."/>
            <person name="Goulhen-Chollet F."/>
            <person name="Arsene-Ploetze F."/>
            <person name="Gallien S."/>
            <person name="Calteau A."/>
            <person name="Vallenet D."/>
            <person name="Casiot C."/>
            <person name="Chane-Woon-Ming B."/>
            <person name="Giloteaux L."/>
            <person name="Barakat M."/>
            <person name="Bonnefoy V."/>
            <person name="Bruneel O."/>
            <person name="Chandler M."/>
            <person name="Cleiss J."/>
            <person name="Duran R."/>
            <person name="Elbaz-Poulichet F."/>
            <person name="Fonknechten N."/>
            <person name="Lauga B."/>
            <person name="Mornico D."/>
            <person name="Ortet P."/>
            <person name="Schaeffer C."/>
            <person name="Siguier P."/>
            <person name="Alexander Thil Smith A."/>
            <person name="Van Dorsselaer A."/>
            <person name="Weissenbach J."/>
            <person name="Medigue C."/>
            <person name="Le Paslier D."/>
        </authorList>
    </citation>
    <scope>NUCLEOTIDE SEQUENCE</scope>
</reference>
<evidence type="ECO:0000313" key="1">
    <source>
        <dbReference type="EMBL" id="CBI06400.1"/>
    </source>
</evidence>
<dbReference type="AlphaFoldDB" id="E6QGN6"/>
<organism evidence="1">
    <name type="scientific">mine drainage metagenome</name>
    <dbReference type="NCBI Taxonomy" id="410659"/>
    <lineage>
        <taxon>unclassified sequences</taxon>
        <taxon>metagenomes</taxon>
        <taxon>ecological metagenomes</taxon>
    </lineage>
</organism>
<accession>E6QGN6</accession>
<dbReference type="EMBL" id="CABP01000176">
    <property type="protein sequence ID" value="CBI06400.1"/>
    <property type="molecule type" value="Genomic_DNA"/>
</dbReference>
<gene>
    <name evidence="1" type="ORF">CARN5_0083</name>
</gene>
<proteinExistence type="predicted"/>
<sequence>MLWQARSAQWEKTKGERCVVNIPKKLRLASNAAVMIYTRVRVDAHGTVSITRNNASTWRQCAAVRLVISKRHTL</sequence>
<protein>
    <submittedName>
        <fullName evidence="1">Uncharacterized protein</fullName>
    </submittedName>
</protein>
<comment type="caution">
    <text evidence="1">The sequence shown here is derived from an EMBL/GenBank/DDBJ whole genome shotgun (WGS) entry which is preliminary data.</text>
</comment>